<dbReference type="InterPro" id="IPR026055">
    <property type="entry name" value="FAR"/>
</dbReference>
<organism evidence="2 3">
    <name type="scientific">Alteriqipengyuania halimionae</name>
    <dbReference type="NCBI Taxonomy" id="1926630"/>
    <lineage>
        <taxon>Bacteria</taxon>
        <taxon>Pseudomonadati</taxon>
        <taxon>Pseudomonadota</taxon>
        <taxon>Alphaproteobacteria</taxon>
        <taxon>Sphingomonadales</taxon>
        <taxon>Erythrobacteraceae</taxon>
        <taxon>Alteriqipengyuania</taxon>
    </lineage>
</organism>
<dbReference type="EMBL" id="WTYR01000001">
    <property type="protein sequence ID" value="MXP10315.1"/>
    <property type="molecule type" value="Genomic_DNA"/>
</dbReference>
<evidence type="ECO:0000259" key="1">
    <source>
        <dbReference type="Pfam" id="PF07993"/>
    </source>
</evidence>
<dbReference type="InterPro" id="IPR013120">
    <property type="entry name" value="FAR_NAD-bd"/>
</dbReference>
<evidence type="ECO:0000313" key="2">
    <source>
        <dbReference type="EMBL" id="MXP10315.1"/>
    </source>
</evidence>
<reference evidence="2 3" key="1">
    <citation type="submission" date="2019-12" db="EMBL/GenBank/DDBJ databases">
        <title>Genomic-based taxomic classification of the family Erythrobacteraceae.</title>
        <authorList>
            <person name="Xu L."/>
        </authorList>
    </citation>
    <scope>NUCLEOTIDE SEQUENCE [LARGE SCALE GENOMIC DNA]</scope>
    <source>
        <strain evidence="2 3">LMG 29519</strain>
    </source>
</reference>
<dbReference type="Gene3D" id="3.40.50.720">
    <property type="entry name" value="NAD(P)-binding Rossmann-like Domain"/>
    <property type="match status" value="1"/>
</dbReference>
<dbReference type="Proteomes" id="UP000429229">
    <property type="component" value="Unassembled WGS sequence"/>
</dbReference>
<keyword evidence="3" id="KW-1185">Reference proteome</keyword>
<evidence type="ECO:0000313" key="3">
    <source>
        <dbReference type="Proteomes" id="UP000429229"/>
    </source>
</evidence>
<comment type="caution">
    <text evidence="2">The sequence shown here is derived from an EMBL/GenBank/DDBJ whole genome shotgun (WGS) entry which is preliminary data.</text>
</comment>
<dbReference type="Pfam" id="PF07993">
    <property type="entry name" value="NAD_binding_4"/>
    <property type="match status" value="1"/>
</dbReference>
<dbReference type="SUPFAM" id="SSF51735">
    <property type="entry name" value="NAD(P)-binding Rossmann-fold domains"/>
    <property type="match status" value="1"/>
</dbReference>
<dbReference type="CDD" id="cd05263">
    <property type="entry name" value="MupV_like_SDR_e"/>
    <property type="match status" value="1"/>
</dbReference>
<dbReference type="OrthoDB" id="5377001at2"/>
<dbReference type="PANTHER" id="PTHR11011">
    <property type="entry name" value="MALE STERILITY PROTEIN 2-RELATED"/>
    <property type="match status" value="1"/>
</dbReference>
<name>A0A6I4U5Y9_9SPHN</name>
<sequence>MSSNVLQVWRVVTLAHTVTYTLPGAKQFHDRQNRLRILLTGAAGLIGGELAARLVAAGHDVTALVHRNREIRGNDGALVPVAGVHACDIGEPLLGLEESEARDLAQAHDLIVHCAATVRFDLSDEEHERINTQGTAHVLDLARLDDCGVLYVSTAYVCGARDGAILEDDPLPSEGFANGYERSKAAAERLVQASGLPFAIARPSIVTGDSASGAIRQFDTIYAAFKLVAEGRVTQMEARPGASLDFVPIDHVAAGLAAIVEHWGDAQGGTYHLVTGAPVSVEGFADAIGAWPQFSRPRMVAPEDFDPAALPPFERRLYGRIAGLYASYFQRDPRFDDRRFRALTGLQSRPTDADYLRTLIAYCIEAGFLSKESQDA</sequence>
<protein>
    <submittedName>
        <fullName evidence="2">Sugar nucleotide-binding protein</fullName>
    </submittedName>
</protein>
<gene>
    <name evidence="2" type="ORF">GRI68_08990</name>
</gene>
<dbReference type="GO" id="GO:0080019">
    <property type="term" value="F:alcohol-forming very long-chain fatty acyl-CoA reductase activity"/>
    <property type="evidence" value="ECO:0007669"/>
    <property type="project" value="InterPro"/>
</dbReference>
<dbReference type="AlphaFoldDB" id="A0A6I4U5Y9"/>
<dbReference type="InterPro" id="IPR036291">
    <property type="entry name" value="NAD(P)-bd_dom_sf"/>
</dbReference>
<feature type="domain" description="Thioester reductase (TE)" evidence="1">
    <location>
        <begin position="40"/>
        <end position="254"/>
    </location>
</feature>
<proteinExistence type="predicted"/>
<accession>A0A6I4U5Y9</accession>